<dbReference type="Proteomes" id="UP000590511">
    <property type="component" value="Unassembled WGS sequence"/>
</dbReference>
<evidence type="ECO:0000313" key="2">
    <source>
        <dbReference type="EMBL" id="GIE41972.1"/>
    </source>
</evidence>
<comment type="caution">
    <text evidence="3">The sequence shown here is derived from an EMBL/GenBank/DDBJ whole genome shotgun (WGS) entry which is preliminary data.</text>
</comment>
<reference evidence="2 5" key="2">
    <citation type="submission" date="2021-01" db="EMBL/GenBank/DDBJ databases">
        <title>Whole genome shotgun sequence of Actinoplanes lobatus NBRC 12513.</title>
        <authorList>
            <person name="Komaki H."/>
            <person name="Tamura T."/>
        </authorList>
    </citation>
    <scope>NUCLEOTIDE SEQUENCE [LARGE SCALE GENOMIC DNA]</scope>
    <source>
        <strain evidence="2 5">NBRC 12513</strain>
    </source>
</reference>
<proteinExistence type="predicted"/>
<dbReference type="EMBL" id="JACHNC010000001">
    <property type="protein sequence ID" value="MBB4753874.1"/>
    <property type="molecule type" value="Genomic_DNA"/>
</dbReference>
<evidence type="ECO:0000313" key="3">
    <source>
        <dbReference type="EMBL" id="MBB4753874.1"/>
    </source>
</evidence>
<feature type="region of interest" description="Disordered" evidence="1">
    <location>
        <begin position="117"/>
        <end position="137"/>
    </location>
</feature>
<evidence type="ECO:0000256" key="1">
    <source>
        <dbReference type="SAM" id="MobiDB-lite"/>
    </source>
</evidence>
<dbReference type="Proteomes" id="UP000631312">
    <property type="component" value="Unassembled WGS sequence"/>
</dbReference>
<dbReference type="AlphaFoldDB" id="A0A7W7MKN8"/>
<dbReference type="EMBL" id="BOMP01000082">
    <property type="protein sequence ID" value="GIE41972.1"/>
    <property type="molecule type" value="Genomic_DNA"/>
</dbReference>
<gene>
    <name evidence="2" type="ORF">Alo02nite_48700</name>
    <name evidence="3" type="ORF">BJ964_008035</name>
</gene>
<accession>A0A7W7MKN8</accession>
<organism evidence="3 4">
    <name type="scientific">Actinoplanes lobatus</name>
    <dbReference type="NCBI Taxonomy" id="113568"/>
    <lineage>
        <taxon>Bacteria</taxon>
        <taxon>Bacillati</taxon>
        <taxon>Actinomycetota</taxon>
        <taxon>Actinomycetes</taxon>
        <taxon>Micromonosporales</taxon>
        <taxon>Micromonosporaceae</taxon>
        <taxon>Actinoplanes</taxon>
    </lineage>
</organism>
<dbReference type="RefSeq" id="WP_188125521.1">
    <property type="nucleotide sequence ID" value="NZ_BOMP01000082.1"/>
</dbReference>
<protein>
    <submittedName>
        <fullName evidence="3">Uncharacterized protein</fullName>
    </submittedName>
</protein>
<reference evidence="3 4" key="1">
    <citation type="submission" date="2020-08" db="EMBL/GenBank/DDBJ databases">
        <title>Sequencing the genomes of 1000 actinobacteria strains.</title>
        <authorList>
            <person name="Klenk H.-P."/>
        </authorList>
    </citation>
    <scope>NUCLEOTIDE SEQUENCE [LARGE SCALE GENOMIC DNA]</scope>
    <source>
        <strain evidence="3 4">DSM 43150</strain>
    </source>
</reference>
<name>A0A7W7MKN8_9ACTN</name>
<sequence>MSLQDDFLWYTRRAADYYQVPDSAIAAYREALEVTGGPVQPGEIRALHASIVNIAAAHQHCEVASCPTCEQIRHGLAVAMAVLRAEVDAQLRRMTGEEGPAVGRAGVRPGRDRIPRVYHAGELNPPPEFHGDNEPTR</sequence>
<keyword evidence="5" id="KW-1185">Reference proteome</keyword>
<evidence type="ECO:0000313" key="5">
    <source>
        <dbReference type="Proteomes" id="UP000631312"/>
    </source>
</evidence>
<evidence type="ECO:0000313" key="4">
    <source>
        <dbReference type="Proteomes" id="UP000590511"/>
    </source>
</evidence>